<reference evidence="1 2" key="1">
    <citation type="submission" date="2020-08" db="EMBL/GenBank/DDBJ databases">
        <title>Genomic Encyclopedia of Type Strains, Phase IV (KMG-IV): sequencing the most valuable type-strain genomes for metagenomic binning, comparative biology and taxonomic classification.</title>
        <authorList>
            <person name="Goeker M."/>
        </authorList>
    </citation>
    <scope>NUCLEOTIDE SEQUENCE [LARGE SCALE GENOMIC DNA]</scope>
    <source>
        <strain evidence="1 2">DSM 101064</strain>
    </source>
</reference>
<protein>
    <submittedName>
        <fullName evidence="1">Uncharacterized protein</fullName>
    </submittedName>
</protein>
<organism evidence="1 2">
    <name type="scientific">Yoonia ponticola</name>
    <dbReference type="NCBI Taxonomy" id="1524255"/>
    <lineage>
        <taxon>Bacteria</taxon>
        <taxon>Pseudomonadati</taxon>
        <taxon>Pseudomonadota</taxon>
        <taxon>Alphaproteobacteria</taxon>
        <taxon>Rhodobacterales</taxon>
        <taxon>Paracoccaceae</taxon>
        <taxon>Yoonia</taxon>
    </lineage>
</organism>
<proteinExistence type="predicted"/>
<dbReference type="AlphaFoldDB" id="A0A7W9BNA6"/>
<keyword evidence="2" id="KW-1185">Reference proteome</keyword>
<comment type="caution">
    <text evidence="1">The sequence shown here is derived from an EMBL/GenBank/DDBJ whole genome shotgun (WGS) entry which is preliminary data.</text>
</comment>
<dbReference type="EMBL" id="JACIJM010000012">
    <property type="protein sequence ID" value="MBB5723664.1"/>
    <property type="molecule type" value="Genomic_DNA"/>
</dbReference>
<evidence type="ECO:0000313" key="1">
    <source>
        <dbReference type="EMBL" id="MBB5723664.1"/>
    </source>
</evidence>
<accession>A0A7W9BNA6</accession>
<gene>
    <name evidence="1" type="ORF">FHS72_003309</name>
</gene>
<evidence type="ECO:0000313" key="2">
    <source>
        <dbReference type="Proteomes" id="UP000535415"/>
    </source>
</evidence>
<name>A0A7W9BNA6_9RHOB</name>
<sequence>MRRRGILTKKTALKIGDQDRTIAFLEEIFEG</sequence>
<dbReference type="Proteomes" id="UP000535415">
    <property type="component" value="Unassembled WGS sequence"/>
</dbReference>